<gene>
    <name evidence="1" type="ORF">EBM89_14650</name>
</gene>
<dbReference type="RefSeq" id="WP_122150194.1">
    <property type="nucleotide sequence ID" value="NZ_RFFI01000087.1"/>
</dbReference>
<name>A0A3M2IYH7_9CELL</name>
<dbReference type="OrthoDB" id="8907023at2"/>
<evidence type="ECO:0000313" key="2">
    <source>
        <dbReference type="Proteomes" id="UP000269289"/>
    </source>
</evidence>
<sequence length="64" mass="6823">MARTLRLSGEAEIAVARIAEAEGISQNEAINRALLDYASKRSAVRDALIASIVVEDAAILDRLA</sequence>
<accession>A0A3M2IYH7</accession>
<evidence type="ECO:0008006" key="3">
    <source>
        <dbReference type="Google" id="ProtNLM"/>
    </source>
</evidence>
<reference evidence="1 2" key="1">
    <citation type="submission" date="2018-10" db="EMBL/GenBank/DDBJ databases">
        <title>Isolation, diversity and antifungal activity of actinobacteria from wheat.</title>
        <authorList>
            <person name="Han C."/>
        </authorList>
    </citation>
    <scope>NUCLEOTIDE SEQUENCE [LARGE SCALE GENOMIC DNA]</scope>
    <source>
        <strain evidence="1 2">NEAU-YY56</strain>
    </source>
</reference>
<evidence type="ECO:0000313" key="1">
    <source>
        <dbReference type="EMBL" id="RMI06922.1"/>
    </source>
</evidence>
<organism evidence="1 2">
    <name type="scientific">Cellulomonas triticagri</name>
    <dbReference type="NCBI Taxonomy" id="2483352"/>
    <lineage>
        <taxon>Bacteria</taxon>
        <taxon>Bacillati</taxon>
        <taxon>Actinomycetota</taxon>
        <taxon>Actinomycetes</taxon>
        <taxon>Micrococcales</taxon>
        <taxon>Cellulomonadaceae</taxon>
        <taxon>Cellulomonas</taxon>
    </lineage>
</organism>
<proteinExistence type="predicted"/>
<comment type="caution">
    <text evidence="1">The sequence shown here is derived from an EMBL/GenBank/DDBJ whole genome shotgun (WGS) entry which is preliminary data.</text>
</comment>
<dbReference type="EMBL" id="RFFI01000087">
    <property type="protein sequence ID" value="RMI06922.1"/>
    <property type="molecule type" value="Genomic_DNA"/>
</dbReference>
<protein>
    <recommendedName>
        <fullName evidence="3">CopG family transcriptional regulator</fullName>
    </recommendedName>
</protein>
<dbReference type="Proteomes" id="UP000269289">
    <property type="component" value="Unassembled WGS sequence"/>
</dbReference>
<keyword evidence="2" id="KW-1185">Reference proteome</keyword>
<dbReference type="AlphaFoldDB" id="A0A3M2IYH7"/>